<feature type="compositionally biased region" description="Low complexity" evidence="1">
    <location>
        <begin position="10"/>
        <end position="70"/>
    </location>
</feature>
<organism evidence="2">
    <name type="scientific">freshwater metagenome</name>
    <dbReference type="NCBI Taxonomy" id="449393"/>
    <lineage>
        <taxon>unclassified sequences</taxon>
        <taxon>metagenomes</taxon>
        <taxon>ecological metagenomes</taxon>
    </lineage>
</organism>
<feature type="region of interest" description="Disordered" evidence="1">
    <location>
        <begin position="1"/>
        <end position="99"/>
    </location>
</feature>
<proteinExistence type="predicted"/>
<feature type="compositionally biased region" description="Basic and acidic residues" evidence="1">
    <location>
        <begin position="80"/>
        <end position="89"/>
    </location>
</feature>
<dbReference type="AlphaFoldDB" id="A0A6J7E7M6"/>
<protein>
    <submittedName>
        <fullName evidence="2">Unannotated protein</fullName>
    </submittedName>
</protein>
<sequence>MSSPDDDQIQDPAPAPAESQEAVAQAPEPAAESEATVEATVEATAAESEANAEATAEAPVAVPKAPTAAKGGKGRRRGRRPDPHKDVPRSRAPLPLDELRDASRATLEIFGRDAVRDSIQILSPRERQDISALVAQDEDHRPRARNVANGSLGAGRIDKAMSATIVSMAKIEDLWALTLDKELASQKLGRIRQAKQRDQQRAKRNEERSNRADRVSRDDLAKAQDGSVGATIRIVTDEARQERRAAQKQAKAAKRESVLDKLGY</sequence>
<feature type="region of interest" description="Disordered" evidence="1">
    <location>
        <begin position="240"/>
        <end position="264"/>
    </location>
</feature>
<name>A0A6J7E7M6_9ZZZZ</name>
<feature type="compositionally biased region" description="Basic and acidic residues" evidence="1">
    <location>
        <begin position="195"/>
        <end position="222"/>
    </location>
</feature>
<evidence type="ECO:0000256" key="1">
    <source>
        <dbReference type="SAM" id="MobiDB-lite"/>
    </source>
</evidence>
<evidence type="ECO:0000313" key="2">
    <source>
        <dbReference type="EMBL" id="CAB4876549.1"/>
    </source>
</evidence>
<accession>A0A6J7E7M6</accession>
<reference evidence="2" key="1">
    <citation type="submission" date="2020-05" db="EMBL/GenBank/DDBJ databases">
        <authorList>
            <person name="Chiriac C."/>
            <person name="Salcher M."/>
            <person name="Ghai R."/>
            <person name="Kavagutti S V."/>
        </authorList>
    </citation>
    <scope>NUCLEOTIDE SEQUENCE</scope>
</reference>
<gene>
    <name evidence="2" type="ORF">UFOPK3423_01036</name>
</gene>
<feature type="compositionally biased region" description="Basic and acidic residues" evidence="1">
    <location>
        <begin position="253"/>
        <end position="264"/>
    </location>
</feature>
<dbReference type="EMBL" id="CAFBLQ010000111">
    <property type="protein sequence ID" value="CAB4876549.1"/>
    <property type="molecule type" value="Genomic_DNA"/>
</dbReference>
<feature type="region of interest" description="Disordered" evidence="1">
    <location>
        <begin position="190"/>
        <end position="224"/>
    </location>
</feature>